<protein>
    <recommendedName>
        <fullName evidence="4">F-box domain-containing protein</fullName>
    </recommendedName>
</protein>
<dbReference type="EMBL" id="LNZH02000216">
    <property type="protein sequence ID" value="OCB83988.1"/>
    <property type="molecule type" value="Genomic_DNA"/>
</dbReference>
<keyword evidence="1" id="KW-0732">Signal</keyword>
<comment type="caution">
    <text evidence="2">The sequence shown here is derived from an EMBL/GenBank/DDBJ whole genome shotgun (WGS) entry which is preliminary data.</text>
</comment>
<dbReference type="SUPFAM" id="SSF52047">
    <property type="entry name" value="RNI-like"/>
    <property type="match status" value="1"/>
</dbReference>
<dbReference type="AlphaFoldDB" id="A0A9Q5N3V7"/>
<proteinExistence type="predicted"/>
<organism evidence="2 3">
    <name type="scientific">Sanghuangporus baumii</name>
    <name type="common">Phellinus baumii</name>
    <dbReference type="NCBI Taxonomy" id="108892"/>
    <lineage>
        <taxon>Eukaryota</taxon>
        <taxon>Fungi</taxon>
        <taxon>Dikarya</taxon>
        <taxon>Basidiomycota</taxon>
        <taxon>Agaricomycotina</taxon>
        <taxon>Agaricomycetes</taxon>
        <taxon>Hymenochaetales</taxon>
        <taxon>Hymenochaetaceae</taxon>
        <taxon>Sanghuangporus</taxon>
    </lineage>
</organism>
<dbReference type="OrthoDB" id="3256525at2759"/>
<gene>
    <name evidence="2" type="ORF">A7U60_g8659</name>
</gene>
<sequence>MNSFKPNPLLCALWALSAHSLIRALFLWRENAAEQNELTNSLSIPRLPTEIWREIFIYAYEKHSVDMNDRFGPIETFKEEYTQERRQFSERLRQKLNFAQVSRIHWDIAVEFLYNDLRIYDADAGNTIRLRARELHIRLIKRQNEDTTRTLEAVSCILYCCQNLHSISITIRPHDSGQQDVLRCLRKMVDYVPSGVCRLDLEFCAVPCLDNNINYWPKAMKAHLPKLSFLRVHDLSGIQSMTALTHLYITYPEIPPDSSLWNLQLPNLELLHLRREAFLSGRNIESLFSCLPSLRVFEYHYINRWPVDFWTCPAIPPSLKKVSVKTFAGSDDITGVIHRRFSANEVDRFCFHIRPLFFTFRGSLPTSTREHLDPTVIIILPKSTRGLMLAKHITRFFPPDTFVFMSSGNALIVERKSGEIRNE</sequence>
<reference evidence="2" key="1">
    <citation type="submission" date="2016-06" db="EMBL/GenBank/DDBJ databases">
        <title>Draft Genome sequence of the fungus Inonotus baumii.</title>
        <authorList>
            <person name="Zhu H."/>
            <person name="Lin W."/>
        </authorList>
    </citation>
    <scope>NUCLEOTIDE SEQUENCE</scope>
    <source>
        <strain evidence="2">821</strain>
    </source>
</reference>
<evidence type="ECO:0008006" key="4">
    <source>
        <dbReference type="Google" id="ProtNLM"/>
    </source>
</evidence>
<dbReference type="Gene3D" id="3.80.10.10">
    <property type="entry name" value="Ribonuclease Inhibitor"/>
    <property type="match status" value="1"/>
</dbReference>
<feature type="signal peptide" evidence="1">
    <location>
        <begin position="1"/>
        <end position="24"/>
    </location>
</feature>
<accession>A0A9Q5N3V7</accession>
<evidence type="ECO:0000313" key="2">
    <source>
        <dbReference type="EMBL" id="OCB83988.1"/>
    </source>
</evidence>
<name>A0A9Q5N3V7_SANBA</name>
<keyword evidence="3" id="KW-1185">Reference proteome</keyword>
<evidence type="ECO:0000313" key="3">
    <source>
        <dbReference type="Proteomes" id="UP000757232"/>
    </source>
</evidence>
<evidence type="ECO:0000256" key="1">
    <source>
        <dbReference type="SAM" id="SignalP"/>
    </source>
</evidence>
<dbReference type="InterPro" id="IPR032675">
    <property type="entry name" value="LRR_dom_sf"/>
</dbReference>
<feature type="chain" id="PRO_5040333498" description="F-box domain-containing protein" evidence="1">
    <location>
        <begin position="25"/>
        <end position="423"/>
    </location>
</feature>
<dbReference type="Proteomes" id="UP000757232">
    <property type="component" value="Unassembled WGS sequence"/>
</dbReference>